<dbReference type="RefSeq" id="WP_006351369.1">
    <property type="nucleotide sequence ID" value="NZ_ADNY01000010.1"/>
</dbReference>
<dbReference type="PATRIC" id="fig|585524.9.peg.400"/>
<keyword evidence="2 4" id="KW-0012">Acyltransferase</keyword>
<feature type="active site" evidence="5">
    <location>
        <position position="90"/>
    </location>
</feature>
<keyword evidence="8" id="KW-1185">Reference proteome</keyword>
<evidence type="ECO:0000256" key="1">
    <source>
        <dbReference type="ARBA" id="ARBA00022679"/>
    </source>
</evidence>
<dbReference type="AlphaFoldDB" id="D4YRT7"/>
<feature type="active site" evidence="5">
    <location>
        <position position="201"/>
    </location>
</feature>
<dbReference type="Gene3D" id="3.30.70.250">
    <property type="entry name" value="Malonyl-CoA ACP transacylase, ACP-binding"/>
    <property type="match status" value="1"/>
</dbReference>
<protein>
    <recommendedName>
        <fullName evidence="4">Malonyl CoA-acyl carrier protein transacylase</fullName>
        <ecNumber evidence="4">2.3.1.39</ecNumber>
    </recommendedName>
</protein>
<dbReference type="EC" id="2.3.1.39" evidence="4"/>
<dbReference type="InterPro" id="IPR014043">
    <property type="entry name" value="Acyl_transferase_dom"/>
</dbReference>
<evidence type="ECO:0000256" key="3">
    <source>
        <dbReference type="ARBA" id="ARBA00048462"/>
    </source>
</evidence>
<sequence>MKFAVLFSGQGAQKAGMGLDLLADSLFAETIDEASSASGQNIVADFKSENDELKKTVHVQPALVSFEAGIYRMLMRDLPELNIAGMVGLSLGEYGAMFASSALSLKETISLVSDRAKYMQIYADRVASGMAALIKPNWSKVKAILSKLQEDGEQVYLSNFNSPKQVVIGGEKNAVAAAVKEINDQVAAKRALLLRVNGAFHTPLFNEASKKMHDRLANVDFAKNKIMVISNTTAKPFDGNWKEIMEKQLAVPTHFCACLQYLIDHEHIDATLEIGPGKTLSSFAHQIDRDLESYRIGNLKEYQEFVEAIHETEK</sequence>
<reference evidence="7 8" key="1">
    <citation type="submission" date="2010-04" db="EMBL/GenBank/DDBJ databases">
        <authorList>
            <person name="Muzny D."/>
            <person name="Qin X."/>
            <person name="Deng J."/>
            <person name="Jiang H."/>
            <person name="Liu Y."/>
            <person name="Qu J."/>
            <person name="Song X.-Z."/>
            <person name="Zhang L."/>
            <person name="Thornton R."/>
            <person name="Coyle M."/>
            <person name="Francisco L."/>
            <person name="Jackson L."/>
            <person name="Javaid M."/>
            <person name="Korchina V."/>
            <person name="Kovar C."/>
            <person name="Mata R."/>
            <person name="Mathew T."/>
            <person name="Ngo R."/>
            <person name="Nguyen L."/>
            <person name="Nguyen N."/>
            <person name="Okwuonu G."/>
            <person name="Ongeri F."/>
            <person name="Pham C."/>
            <person name="Simmons D."/>
            <person name="Wilczek-Boney K."/>
            <person name="Hale W."/>
            <person name="Jakkamsetti A."/>
            <person name="Pham P."/>
            <person name="Ruth R."/>
            <person name="San Lucas F."/>
            <person name="Warren J."/>
            <person name="Zhang J."/>
            <person name="Zhao Z."/>
            <person name="Zhou C."/>
            <person name="Zhu D."/>
            <person name="Lee S."/>
            <person name="Bess C."/>
            <person name="Blankenburg K."/>
            <person name="Forbes L."/>
            <person name="Fu Q."/>
            <person name="Gubbala S."/>
            <person name="Hirani K."/>
            <person name="Jayaseelan J.C."/>
            <person name="Lara F."/>
            <person name="Munidasa M."/>
            <person name="Palculict T."/>
            <person name="Patil S."/>
            <person name="Pu L.-L."/>
            <person name="Saada N."/>
            <person name="Tang L."/>
            <person name="Weissenberger G."/>
            <person name="Zhu Y."/>
            <person name="Hemphill L."/>
            <person name="Shang Y."/>
            <person name="Youmans B."/>
            <person name="Ayvaz T."/>
            <person name="Ross M."/>
            <person name="Santibanez J."/>
            <person name="Aqrawi P."/>
            <person name="Gross S."/>
            <person name="Joshi V."/>
            <person name="Fowler G."/>
            <person name="Nazareth L."/>
            <person name="Reid J."/>
            <person name="Worley K."/>
            <person name="Petrosino J."/>
            <person name="Highlander S."/>
            <person name="Gibbs R."/>
        </authorList>
    </citation>
    <scope>NUCLEOTIDE SEQUENCE [LARGE SCALE GENOMIC DNA]</scope>
    <source>
        <strain evidence="7 8">DSM 11664</strain>
    </source>
</reference>
<evidence type="ECO:0000313" key="7">
    <source>
        <dbReference type="EMBL" id="EFG56167.1"/>
    </source>
</evidence>
<evidence type="ECO:0000313" key="8">
    <source>
        <dbReference type="Proteomes" id="UP000004069"/>
    </source>
</evidence>
<dbReference type="PIRSF" id="PIRSF000446">
    <property type="entry name" value="Mct"/>
    <property type="match status" value="1"/>
</dbReference>
<keyword evidence="1 4" id="KW-0808">Transferase</keyword>
<dbReference type="PANTHER" id="PTHR42681">
    <property type="entry name" value="MALONYL-COA-ACYL CARRIER PROTEIN TRANSACYLASE, MITOCHONDRIAL"/>
    <property type="match status" value="1"/>
</dbReference>
<evidence type="ECO:0000256" key="2">
    <source>
        <dbReference type="ARBA" id="ARBA00023315"/>
    </source>
</evidence>
<dbReference type="InterPro" id="IPR001227">
    <property type="entry name" value="Ac_transferase_dom_sf"/>
</dbReference>
<dbReference type="Proteomes" id="UP000004069">
    <property type="component" value="Unassembled WGS sequence"/>
</dbReference>
<evidence type="ECO:0000256" key="4">
    <source>
        <dbReference type="PIRNR" id="PIRNR000446"/>
    </source>
</evidence>
<dbReference type="InterPro" id="IPR050858">
    <property type="entry name" value="Mal-CoA-ACP_Trans/PKS_FabD"/>
</dbReference>
<comment type="catalytic activity">
    <reaction evidence="3 4">
        <text>holo-[ACP] + malonyl-CoA = malonyl-[ACP] + CoA</text>
        <dbReference type="Rhea" id="RHEA:41792"/>
        <dbReference type="Rhea" id="RHEA-COMP:9623"/>
        <dbReference type="Rhea" id="RHEA-COMP:9685"/>
        <dbReference type="ChEBI" id="CHEBI:57287"/>
        <dbReference type="ChEBI" id="CHEBI:57384"/>
        <dbReference type="ChEBI" id="CHEBI:64479"/>
        <dbReference type="ChEBI" id="CHEBI:78449"/>
        <dbReference type="EC" id="2.3.1.39"/>
    </reaction>
</comment>
<dbReference type="InterPro" id="IPR016036">
    <property type="entry name" value="Malonyl_transacylase_ACP-bd"/>
</dbReference>
<accession>D4YRT7</accession>
<dbReference type="SUPFAM" id="SSF52151">
    <property type="entry name" value="FabD/lysophospholipase-like"/>
    <property type="match status" value="1"/>
</dbReference>
<organism evidence="7 8">
    <name type="scientific">Lactobacillus amylolyticus DSM 11664</name>
    <dbReference type="NCBI Taxonomy" id="585524"/>
    <lineage>
        <taxon>Bacteria</taxon>
        <taxon>Bacillati</taxon>
        <taxon>Bacillota</taxon>
        <taxon>Bacilli</taxon>
        <taxon>Lactobacillales</taxon>
        <taxon>Lactobacillaceae</taxon>
        <taxon>Lactobacillus</taxon>
    </lineage>
</organism>
<dbReference type="eggNOG" id="COG0331">
    <property type="taxonomic scope" value="Bacteria"/>
</dbReference>
<dbReference type="Pfam" id="PF00698">
    <property type="entry name" value="Acyl_transf_1"/>
    <property type="match status" value="1"/>
</dbReference>
<dbReference type="GO" id="GO:0005829">
    <property type="term" value="C:cytosol"/>
    <property type="evidence" value="ECO:0007669"/>
    <property type="project" value="TreeGrafter"/>
</dbReference>
<dbReference type="EMBL" id="ADNY01000010">
    <property type="protein sequence ID" value="EFG56167.1"/>
    <property type="molecule type" value="Genomic_DNA"/>
</dbReference>
<evidence type="ECO:0000259" key="6">
    <source>
        <dbReference type="SMART" id="SM00827"/>
    </source>
</evidence>
<name>D4YRT7_9LACO</name>
<comment type="caution">
    <text evidence="7">The sequence shown here is derived from an EMBL/GenBank/DDBJ whole genome shotgun (WGS) entry which is preliminary data.</text>
</comment>
<dbReference type="Gene3D" id="3.40.366.10">
    <property type="entry name" value="Malonyl-Coenzyme A Acyl Carrier Protein, domain 2"/>
    <property type="match status" value="1"/>
</dbReference>
<dbReference type="InterPro" id="IPR016035">
    <property type="entry name" value="Acyl_Trfase/lysoPLipase"/>
</dbReference>
<evidence type="ECO:0000256" key="5">
    <source>
        <dbReference type="PIRSR" id="PIRSR000446-1"/>
    </source>
</evidence>
<dbReference type="SMART" id="SM00827">
    <property type="entry name" value="PKS_AT"/>
    <property type="match status" value="1"/>
</dbReference>
<dbReference type="GO" id="GO:0006633">
    <property type="term" value="P:fatty acid biosynthetic process"/>
    <property type="evidence" value="ECO:0007669"/>
    <property type="project" value="TreeGrafter"/>
</dbReference>
<dbReference type="OrthoDB" id="9805460at2"/>
<dbReference type="PANTHER" id="PTHR42681:SF1">
    <property type="entry name" value="MALONYL-COA-ACYL CARRIER PROTEIN TRANSACYLASE, MITOCHONDRIAL"/>
    <property type="match status" value="1"/>
</dbReference>
<gene>
    <name evidence="7" type="primary">fabD</name>
    <name evidence="7" type="ORF">HMPREF0493_0215</name>
</gene>
<dbReference type="GO" id="GO:0004314">
    <property type="term" value="F:[acyl-carrier-protein] S-malonyltransferase activity"/>
    <property type="evidence" value="ECO:0007669"/>
    <property type="project" value="UniProtKB-EC"/>
</dbReference>
<dbReference type="SUPFAM" id="SSF55048">
    <property type="entry name" value="Probable ACP-binding domain of malonyl-CoA ACP transacylase"/>
    <property type="match status" value="1"/>
</dbReference>
<proteinExistence type="inferred from homology"/>
<feature type="domain" description="Malonyl-CoA:ACP transacylase (MAT)" evidence="6">
    <location>
        <begin position="6"/>
        <end position="301"/>
    </location>
</feature>
<comment type="similarity">
    <text evidence="4">Belongs to the fabD family.</text>
</comment>
<dbReference type="InterPro" id="IPR024925">
    <property type="entry name" value="Malonyl_CoA-ACP_transAc"/>
</dbReference>